<feature type="domain" description="EF-hand" evidence="3">
    <location>
        <begin position="417"/>
        <end position="452"/>
    </location>
</feature>
<dbReference type="SMART" id="SM00054">
    <property type="entry name" value="EFh"/>
    <property type="match status" value="9"/>
</dbReference>
<dbReference type="Gene3D" id="1.10.238.10">
    <property type="entry name" value="EF-hand"/>
    <property type="match status" value="6"/>
</dbReference>
<organism evidence="4 5">
    <name type="scientific">Tribonema minus</name>
    <dbReference type="NCBI Taxonomy" id="303371"/>
    <lineage>
        <taxon>Eukaryota</taxon>
        <taxon>Sar</taxon>
        <taxon>Stramenopiles</taxon>
        <taxon>Ochrophyta</taxon>
        <taxon>PX clade</taxon>
        <taxon>Xanthophyceae</taxon>
        <taxon>Tribonematales</taxon>
        <taxon>Tribonemataceae</taxon>
        <taxon>Tribonema</taxon>
    </lineage>
</organism>
<dbReference type="Pfam" id="PF13499">
    <property type="entry name" value="EF-hand_7"/>
    <property type="match status" value="3"/>
</dbReference>
<feature type="region of interest" description="Disordered" evidence="2">
    <location>
        <begin position="1187"/>
        <end position="1213"/>
    </location>
</feature>
<dbReference type="InterPro" id="IPR011992">
    <property type="entry name" value="EF-hand-dom_pair"/>
</dbReference>
<evidence type="ECO:0000313" key="4">
    <source>
        <dbReference type="EMBL" id="KAG5183282.1"/>
    </source>
</evidence>
<reference evidence="4" key="1">
    <citation type="submission" date="2021-02" db="EMBL/GenBank/DDBJ databases">
        <title>First Annotated Genome of the Yellow-green Alga Tribonema minus.</title>
        <authorList>
            <person name="Mahan K.M."/>
        </authorList>
    </citation>
    <scope>NUCLEOTIDE SEQUENCE</scope>
    <source>
        <strain evidence="4">UTEX B ZZ1240</strain>
    </source>
</reference>
<evidence type="ECO:0000313" key="5">
    <source>
        <dbReference type="Proteomes" id="UP000664859"/>
    </source>
</evidence>
<feature type="domain" description="EF-hand" evidence="3">
    <location>
        <begin position="1041"/>
        <end position="1076"/>
    </location>
</feature>
<dbReference type="PROSITE" id="PS00018">
    <property type="entry name" value="EF_HAND_1"/>
    <property type="match status" value="4"/>
</dbReference>
<evidence type="ECO:0000259" key="3">
    <source>
        <dbReference type="PROSITE" id="PS50222"/>
    </source>
</evidence>
<dbReference type="InterPro" id="IPR002048">
    <property type="entry name" value="EF_hand_dom"/>
</dbReference>
<dbReference type="EMBL" id="JAFCMP010000223">
    <property type="protein sequence ID" value="KAG5183282.1"/>
    <property type="molecule type" value="Genomic_DNA"/>
</dbReference>
<feature type="domain" description="EF-hand" evidence="3">
    <location>
        <begin position="1079"/>
        <end position="1114"/>
    </location>
</feature>
<dbReference type="PANTHER" id="PTHR20875">
    <property type="entry name" value="EF-HAND CALCIUM-BINDING DOMAIN-CONTAINING PROTEIN 6-RELATED"/>
    <property type="match status" value="1"/>
</dbReference>
<dbReference type="OrthoDB" id="190897at2759"/>
<dbReference type="Proteomes" id="UP000664859">
    <property type="component" value="Unassembled WGS sequence"/>
</dbReference>
<feature type="domain" description="EF-hand" evidence="3">
    <location>
        <begin position="143"/>
        <end position="178"/>
    </location>
</feature>
<dbReference type="Pfam" id="PF13833">
    <property type="entry name" value="EF-hand_8"/>
    <property type="match status" value="1"/>
</dbReference>
<name>A0A836CEX3_9STRA</name>
<keyword evidence="5" id="KW-1185">Reference proteome</keyword>
<dbReference type="PROSITE" id="PS50222">
    <property type="entry name" value="EF_HAND_2"/>
    <property type="match status" value="9"/>
</dbReference>
<protein>
    <recommendedName>
        <fullName evidence="3">EF-hand domain-containing protein</fullName>
    </recommendedName>
</protein>
<feature type="domain" description="EF-hand" evidence="3">
    <location>
        <begin position="793"/>
        <end position="828"/>
    </location>
</feature>
<evidence type="ECO:0000256" key="1">
    <source>
        <dbReference type="ARBA" id="ARBA00022837"/>
    </source>
</evidence>
<proteinExistence type="predicted"/>
<gene>
    <name evidence="4" type="ORF">JKP88DRAFT_241452</name>
</gene>
<feature type="domain" description="EF-hand" evidence="3">
    <location>
        <begin position="831"/>
        <end position="866"/>
    </location>
</feature>
<keyword evidence="1" id="KW-0106">Calcium</keyword>
<feature type="domain" description="EF-hand" evidence="3">
    <location>
        <begin position="303"/>
        <end position="338"/>
    </location>
</feature>
<dbReference type="SUPFAM" id="SSF47473">
    <property type="entry name" value="EF-hand"/>
    <property type="match status" value="4"/>
</dbReference>
<dbReference type="InterPro" id="IPR052603">
    <property type="entry name" value="EFCB6"/>
</dbReference>
<dbReference type="GO" id="GO:0005509">
    <property type="term" value="F:calcium ion binding"/>
    <property type="evidence" value="ECO:0007669"/>
    <property type="project" value="InterPro"/>
</dbReference>
<feature type="compositionally biased region" description="Basic and acidic residues" evidence="2">
    <location>
        <begin position="1194"/>
        <end position="1209"/>
    </location>
</feature>
<dbReference type="PANTHER" id="PTHR20875:SF2">
    <property type="entry name" value="EF-HAND CALCIUM-BINDING DOMAIN-CONTAINING PROTEIN 6"/>
    <property type="match status" value="1"/>
</dbReference>
<dbReference type="Gene3D" id="2.100.10.50">
    <property type="match status" value="1"/>
</dbReference>
<accession>A0A836CEX3</accession>
<feature type="domain" description="EF-hand" evidence="3">
    <location>
        <begin position="1481"/>
        <end position="1516"/>
    </location>
</feature>
<evidence type="ECO:0000256" key="2">
    <source>
        <dbReference type="SAM" id="MobiDB-lite"/>
    </source>
</evidence>
<feature type="domain" description="EF-hand" evidence="3">
    <location>
        <begin position="453"/>
        <end position="489"/>
    </location>
</feature>
<dbReference type="GO" id="GO:0005654">
    <property type="term" value="C:nucleoplasm"/>
    <property type="evidence" value="ECO:0007669"/>
    <property type="project" value="TreeGrafter"/>
</dbReference>
<sequence length="1670" mass="185522">MLFNQSSSRKCPIELVASLFANNNAWRHDVALMGQQESRSQGSSCSRSSSTKVYYSLQRQQAAFDLLQFGFVTDEEFVEGMLLDEQELKQMLKTLREAMNKKFGKRESLLRELYDHLSGPNRSEAVSMAEMCDLISEWVGMDLSEGEVLTATDIMDLDQDGAVSLDDFMGFMGRQGEDIVSVDSVASRLSSAIVDIKEECRDAIIDVAITTGKAKDRTSEIHNPPSAGFCRVHGNLNERTMGTDIFLWYRPIKGRQMSAMPGGSSFRVASTLTEGRRRTEMGKNIRRHIRQYVAPSQVSAQMVGPIDFAAIFNKYDVRHKGKLTKAQMQKLLREVGLNVEAKDLSLLVGRIDSSTPTTEVSREEFLHFIALSEDEVDEVCDALRQVRAETLIALQLLMRRKFGIGGYGKVFGRPHKEQIKALRRRFEQLDGDGDGVLSRQDICKMLENASIYVTAEELETIIRSRFDLDGDGRVDLLNFLKFFLSKDNKDRRMAARVSHALEALRNWALSMQKEKLKGANTNNVDSVTAWMELVRRHTIATKKAFPGHLGVDDVGMALERLNVRLSLKEVYQTVQRIAPLSEGQISADTFHSFICTEPRTTGQLLKVLEKEILPQLVESYRRLRHQQHRKNYHAVEARTATLRLGSGGRSTSAFLLQPQIIEEDEVGEEEAAFRDAFGQLLEEAEQSIKADDAGMATIDSVRNGLATLSSTDKALLSASEWAQTVQFVGADDPERYLVDCKRLFEGVCMAILSEEDTSAEEVAEEVVLANMEALDLVCEDLVKMIQEEALQPDGSLDYSKPFRLFDEDGSGTVPIDEFRRMLYRLNVDSLLRENQVVELMNRFDVDRAGSITLQEFQAFAEKKSWGEQESAIEDDVQLSPPPLHASSKLMNRTNTLAKQTSKGKAAWPEDVDKYKITGTQQGDSLVMAIAEKLHKSHRWKGGKTDAEMDVLAGFMAMDQQRVGHLPPAKVMASLKRLEITLDMPPAAVEQALGVEAFQAKTHGEVDYKLLVAAIMRGWAALTASKGPKGRGGFTTGSDTLDRKLASLQVFDKMDADGDGHLSAAEFRRGLRQQGLGAYLNDRDMRRIFNAFDQDSNGSVDYAEFCDFILHTVLNKSATSEDSDSDSATSLGTSSSGFDSDDLFGDEHGGHLSTLYTKVAKLMWVFAPTEAKQKRVWDYMRSKEHGSAGAGQVFEELKPKAPKPADDGASKKPSQALDLPSILHQLQEAILQSNARGRPYHGLFALSDEHRSGLVQLDALKHTLGMLGCRLQDADVLKALKSIPATHRARFTHVQIVKALPERSDGMVDFEELYRLLLRTPPPMHLMPRPHLTHFGGGTVLTWPPPVTASGGAGHGDMCVDLFSGSTSHCGDVVMMDVASRVRQRVLEKTQQWGPQFSLSRQFEFHDPHGKGLVATEDFANVLEQLGVGLSRHELQRLEQLFDRYGDHAMDYMEFCNRVLCESADTQAVARKLCARFLDLRRNGVDIRAAFEMFDLSRTGFVSRTSFREVIKRLQVPVTEHQVQALQSSFCQLGQPDSISYEDLLAFACTPALSPPNKQPRPAWGYSPLSASGAPPRRNITDHRAGQRGSTCSVAYGTHCKAVAPAASIKAECSCDCRCSKCASVSKPNPKAISSKHSWMCAICFYTDNVGTASICDICNAPRAVASPHQM</sequence>
<dbReference type="CDD" id="cd00051">
    <property type="entry name" value="EFh"/>
    <property type="match status" value="3"/>
</dbReference>
<comment type="caution">
    <text evidence="4">The sequence shown here is derived from an EMBL/GenBank/DDBJ whole genome shotgun (WGS) entry which is preliminary data.</text>
</comment>
<dbReference type="InterPro" id="IPR018247">
    <property type="entry name" value="EF_Hand_1_Ca_BS"/>
</dbReference>